<name>A0A3S0H466_9BURK</name>
<dbReference type="EMBL" id="RXOE01000001">
    <property type="protein sequence ID" value="RTQ37320.1"/>
    <property type="molecule type" value="Genomic_DNA"/>
</dbReference>
<reference evidence="1 2" key="1">
    <citation type="submission" date="2018-12" db="EMBL/GenBank/DDBJ databases">
        <title>The genome of Variovorax gossypii DSM 100435.</title>
        <authorList>
            <person name="Gao J."/>
            <person name="Sun J."/>
        </authorList>
    </citation>
    <scope>NUCLEOTIDE SEQUENCE [LARGE SCALE GENOMIC DNA]</scope>
    <source>
        <strain evidence="1 2">DSM 100435</strain>
    </source>
</reference>
<sequence length="83" mass="9080">MGDGESTMDGARLALSVPEGWTGWIELMRTPSGTYAGIAELSFSGIPRCALVITQQLSWDAAVERATLRADHFVRQWGPSRRS</sequence>
<proteinExistence type="predicted"/>
<evidence type="ECO:0000313" key="2">
    <source>
        <dbReference type="Proteomes" id="UP000267418"/>
    </source>
</evidence>
<dbReference type="AlphaFoldDB" id="A0A3S0H466"/>
<keyword evidence="2" id="KW-1185">Reference proteome</keyword>
<comment type="caution">
    <text evidence="1">The sequence shown here is derived from an EMBL/GenBank/DDBJ whole genome shotgun (WGS) entry which is preliminary data.</text>
</comment>
<protein>
    <submittedName>
        <fullName evidence="1">Uncharacterized protein</fullName>
    </submittedName>
</protein>
<accession>A0A3S0H466</accession>
<dbReference type="Proteomes" id="UP000267418">
    <property type="component" value="Unassembled WGS sequence"/>
</dbReference>
<organism evidence="1 2">
    <name type="scientific">Variovorax gossypii</name>
    <dbReference type="NCBI Taxonomy" id="1679495"/>
    <lineage>
        <taxon>Bacteria</taxon>
        <taxon>Pseudomonadati</taxon>
        <taxon>Pseudomonadota</taxon>
        <taxon>Betaproteobacteria</taxon>
        <taxon>Burkholderiales</taxon>
        <taxon>Comamonadaceae</taxon>
        <taxon>Variovorax</taxon>
    </lineage>
</organism>
<evidence type="ECO:0000313" key="1">
    <source>
        <dbReference type="EMBL" id="RTQ37320.1"/>
    </source>
</evidence>
<gene>
    <name evidence="1" type="ORF">EJP69_06205</name>
</gene>
<dbReference type="OrthoDB" id="8853650at2"/>